<sequence>MAKDKWAQVYKTTGTPCSCWMCRGEEYDRKGYKQETLRIIKESEY</sequence>
<dbReference type="Proteomes" id="UP000027850">
    <property type="component" value="Unassembled WGS sequence"/>
</dbReference>
<proteinExistence type="predicted"/>
<dbReference type="EMBL" id="JNHK01000092">
    <property type="protein sequence ID" value="KDS35941.1"/>
    <property type="molecule type" value="Genomic_DNA"/>
</dbReference>
<comment type="caution">
    <text evidence="1">The sequence shown here is derived from an EMBL/GenBank/DDBJ whole genome shotgun (WGS) entry which is preliminary data.</text>
</comment>
<accession>A0AB34L864</accession>
<gene>
    <name evidence="1" type="ORF">M091_1680</name>
</gene>
<evidence type="ECO:0000313" key="2">
    <source>
        <dbReference type="Proteomes" id="UP000027850"/>
    </source>
</evidence>
<name>A0AB34L864_PARDI</name>
<reference evidence="1 2" key="1">
    <citation type="submission" date="2014-04" db="EMBL/GenBank/DDBJ databases">
        <authorList>
            <person name="Sears C."/>
            <person name="Carroll K."/>
            <person name="Sack B.R."/>
            <person name="Qadri F."/>
            <person name="Myers L.L."/>
            <person name="Chung G.-T."/>
            <person name="Escheverria P."/>
            <person name="Fraser C.M."/>
            <person name="Sadzewicz L."/>
            <person name="Shefchek K.A."/>
            <person name="Tallon L."/>
            <person name="Das S.P."/>
            <person name="Daugherty S."/>
            <person name="Mongodin E.F."/>
        </authorList>
    </citation>
    <scope>NUCLEOTIDE SEQUENCE [LARGE SCALE GENOMIC DNA]</scope>
    <source>
        <strain evidence="1 2">3776 D15 i</strain>
    </source>
</reference>
<protein>
    <submittedName>
        <fullName evidence="1">Uncharacterized protein</fullName>
    </submittedName>
</protein>
<organism evidence="1 2">
    <name type="scientific">Parabacteroides distasonis str. 3776 D15 i</name>
    <dbReference type="NCBI Taxonomy" id="1339342"/>
    <lineage>
        <taxon>Bacteria</taxon>
        <taxon>Pseudomonadati</taxon>
        <taxon>Bacteroidota</taxon>
        <taxon>Bacteroidia</taxon>
        <taxon>Bacteroidales</taxon>
        <taxon>Tannerellaceae</taxon>
        <taxon>Parabacteroides</taxon>
    </lineage>
</organism>
<dbReference type="AlphaFoldDB" id="A0AB34L864"/>
<evidence type="ECO:0000313" key="1">
    <source>
        <dbReference type="EMBL" id="KDS35941.1"/>
    </source>
</evidence>